<keyword evidence="5 9" id="KW-0418">Kinase</keyword>
<accession>A0A1F5YMC4</accession>
<keyword evidence="4" id="KW-0547">Nucleotide-binding</keyword>
<name>A0A1F5YMC4_9BACT</name>
<dbReference type="SUPFAM" id="SSF55083">
    <property type="entry name" value="6-hydroxymethyl-7,8-dihydropterin pyrophosphokinase, HPPK"/>
    <property type="match status" value="1"/>
</dbReference>
<evidence type="ECO:0000313" key="10">
    <source>
        <dbReference type="Proteomes" id="UP000179129"/>
    </source>
</evidence>
<evidence type="ECO:0000256" key="4">
    <source>
        <dbReference type="ARBA" id="ARBA00022741"/>
    </source>
</evidence>
<evidence type="ECO:0000256" key="2">
    <source>
        <dbReference type="ARBA" id="ARBA00013253"/>
    </source>
</evidence>
<dbReference type="GO" id="GO:0046656">
    <property type="term" value="P:folic acid biosynthetic process"/>
    <property type="evidence" value="ECO:0007669"/>
    <property type="project" value="UniProtKB-KW"/>
</dbReference>
<evidence type="ECO:0000256" key="1">
    <source>
        <dbReference type="ARBA" id="ARBA00005051"/>
    </source>
</evidence>
<dbReference type="PROSITE" id="PS00794">
    <property type="entry name" value="HPPK"/>
    <property type="match status" value="1"/>
</dbReference>
<keyword evidence="6" id="KW-0067">ATP-binding</keyword>
<sequence length="148" mass="17001">MKLEEDVFISLGSNLGDREENLRRASEALRLLPETQVTGRSLARMTAPVGLTGQPDFLNQVQRLSTSLHPVELLKKLLQIESDLGRVRTEHWGPRIIDLDLLFYGRVERDSEFLMLPHREIWNRPFFLEMISEIDGSFLQRWKSGGAG</sequence>
<dbReference type="CDD" id="cd00483">
    <property type="entry name" value="HPPK"/>
    <property type="match status" value="1"/>
</dbReference>
<dbReference type="EMBL" id="MFIX01000220">
    <property type="protein sequence ID" value="OGG01193.1"/>
    <property type="molecule type" value="Genomic_DNA"/>
</dbReference>
<dbReference type="GO" id="GO:0016301">
    <property type="term" value="F:kinase activity"/>
    <property type="evidence" value="ECO:0007669"/>
    <property type="project" value="UniProtKB-KW"/>
</dbReference>
<dbReference type="InterPro" id="IPR000550">
    <property type="entry name" value="Hppk"/>
</dbReference>
<dbReference type="STRING" id="1817867.A3F83_14565"/>
<keyword evidence="7" id="KW-0289">Folate biosynthesis</keyword>
<proteinExistence type="predicted"/>
<dbReference type="GO" id="GO:0003848">
    <property type="term" value="F:2-amino-4-hydroxy-6-hydroxymethyldihydropteridine diphosphokinase activity"/>
    <property type="evidence" value="ECO:0007669"/>
    <property type="project" value="UniProtKB-EC"/>
</dbReference>
<gene>
    <name evidence="9" type="ORF">A3F83_14565</name>
</gene>
<keyword evidence="3" id="KW-0808">Transferase</keyword>
<dbReference type="Pfam" id="PF01288">
    <property type="entry name" value="HPPK"/>
    <property type="match status" value="1"/>
</dbReference>
<dbReference type="AlphaFoldDB" id="A0A1F5YMC4"/>
<comment type="pathway">
    <text evidence="1">Cofactor biosynthesis; tetrahydrofolate biosynthesis; 2-amino-4-hydroxy-6-hydroxymethyl-7,8-dihydropteridine diphosphate from 7,8-dihydroneopterin triphosphate: step 4/4.</text>
</comment>
<evidence type="ECO:0000313" key="9">
    <source>
        <dbReference type="EMBL" id="OGG01193.1"/>
    </source>
</evidence>
<reference evidence="9 10" key="1">
    <citation type="journal article" date="2016" name="Nat. Commun.">
        <title>Thousands of microbial genomes shed light on interconnected biogeochemical processes in an aquifer system.</title>
        <authorList>
            <person name="Anantharaman K."/>
            <person name="Brown C.T."/>
            <person name="Hug L.A."/>
            <person name="Sharon I."/>
            <person name="Castelle C.J."/>
            <person name="Probst A.J."/>
            <person name="Thomas B.C."/>
            <person name="Singh A."/>
            <person name="Wilkins M.J."/>
            <person name="Karaoz U."/>
            <person name="Brodie E.L."/>
            <person name="Williams K.H."/>
            <person name="Hubbard S.S."/>
            <person name="Banfield J.F."/>
        </authorList>
    </citation>
    <scope>NUCLEOTIDE SEQUENCE [LARGE SCALE GENOMIC DNA]</scope>
</reference>
<dbReference type="EC" id="2.7.6.3" evidence="2"/>
<dbReference type="PANTHER" id="PTHR43071">
    <property type="entry name" value="2-AMINO-4-HYDROXY-6-HYDROXYMETHYLDIHYDROPTERIDINE PYROPHOSPHOKINASE"/>
    <property type="match status" value="1"/>
</dbReference>
<dbReference type="UniPathway" id="UPA00077">
    <property type="reaction ID" value="UER00155"/>
</dbReference>
<dbReference type="NCBIfam" id="TIGR01498">
    <property type="entry name" value="folK"/>
    <property type="match status" value="1"/>
</dbReference>
<evidence type="ECO:0000256" key="5">
    <source>
        <dbReference type="ARBA" id="ARBA00022777"/>
    </source>
</evidence>
<evidence type="ECO:0000256" key="6">
    <source>
        <dbReference type="ARBA" id="ARBA00022840"/>
    </source>
</evidence>
<dbReference type="GO" id="GO:0005524">
    <property type="term" value="F:ATP binding"/>
    <property type="evidence" value="ECO:0007669"/>
    <property type="project" value="UniProtKB-KW"/>
</dbReference>
<organism evidence="9 10">
    <name type="scientific">Candidatus Glassbacteria bacterium RIFCSPLOWO2_12_FULL_58_11</name>
    <dbReference type="NCBI Taxonomy" id="1817867"/>
    <lineage>
        <taxon>Bacteria</taxon>
        <taxon>Candidatus Glassiibacteriota</taxon>
    </lineage>
</organism>
<dbReference type="GO" id="GO:0046654">
    <property type="term" value="P:tetrahydrofolate biosynthetic process"/>
    <property type="evidence" value="ECO:0007669"/>
    <property type="project" value="UniProtKB-UniPathway"/>
</dbReference>
<evidence type="ECO:0000259" key="8">
    <source>
        <dbReference type="PROSITE" id="PS00794"/>
    </source>
</evidence>
<protein>
    <recommendedName>
        <fullName evidence="2">2-amino-4-hydroxy-6-hydroxymethyldihydropteridine diphosphokinase</fullName>
        <ecNumber evidence="2">2.7.6.3</ecNumber>
    </recommendedName>
</protein>
<evidence type="ECO:0000256" key="3">
    <source>
        <dbReference type="ARBA" id="ARBA00022679"/>
    </source>
</evidence>
<dbReference type="InterPro" id="IPR035907">
    <property type="entry name" value="Hppk_sf"/>
</dbReference>
<evidence type="ECO:0000256" key="7">
    <source>
        <dbReference type="ARBA" id="ARBA00022909"/>
    </source>
</evidence>
<feature type="domain" description="7,8-dihydro-6-hydroxymethylpterin-pyrophosphokinase" evidence="8">
    <location>
        <begin position="91"/>
        <end position="102"/>
    </location>
</feature>
<dbReference type="Proteomes" id="UP000179129">
    <property type="component" value="Unassembled WGS sequence"/>
</dbReference>
<dbReference type="Gene3D" id="3.30.70.560">
    <property type="entry name" value="7,8-Dihydro-6-hydroxymethylpterin-pyrophosphokinase HPPK"/>
    <property type="match status" value="1"/>
</dbReference>
<dbReference type="PANTHER" id="PTHR43071:SF1">
    <property type="entry name" value="2-AMINO-4-HYDROXY-6-HYDROXYMETHYLDIHYDROPTERIDINE PYROPHOSPHOKINASE"/>
    <property type="match status" value="1"/>
</dbReference>
<comment type="caution">
    <text evidence="9">The sequence shown here is derived from an EMBL/GenBank/DDBJ whole genome shotgun (WGS) entry which is preliminary data.</text>
</comment>